<reference evidence="2 3" key="1">
    <citation type="journal article" date="2013" name="Chin. Sci. Bull.">
        <title>Genome survey uncovers the secrets of sex and lifestyle in caterpillar fungus.</title>
        <authorList>
            <person name="Hu X."/>
            <person name="Zhang Y."/>
            <person name="Xiao G."/>
            <person name="Zheng P."/>
            <person name="Xia Y."/>
            <person name="Zhang X."/>
            <person name="St Leger R.J."/>
            <person name="Liu X."/>
            <person name="Wang C."/>
        </authorList>
    </citation>
    <scope>NUCLEOTIDE SEQUENCE [LARGE SCALE GENOMIC DNA]</scope>
    <source>
        <strain evidence="3">Co18 / CGMCC 3.14243</strain>
        <tissue evidence="2">Fruit-body</tissue>
    </source>
</reference>
<feature type="region of interest" description="Disordered" evidence="1">
    <location>
        <begin position="67"/>
        <end position="86"/>
    </location>
</feature>
<protein>
    <submittedName>
        <fullName evidence="2">F-box domain containing protein</fullName>
    </submittedName>
</protein>
<dbReference type="Proteomes" id="UP000019374">
    <property type="component" value="Unassembled WGS sequence"/>
</dbReference>
<organism evidence="2 3">
    <name type="scientific">Ophiocordyceps sinensis (strain Co18 / CGMCC 3.14243)</name>
    <name type="common">Yarsagumba caterpillar fungus</name>
    <name type="synonym">Hirsutella sinensis</name>
    <dbReference type="NCBI Taxonomy" id="911162"/>
    <lineage>
        <taxon>Eukaryota</taxon>
        <taxon>Fungi</taxon>
        <taxon>Dikarya</taxon>
        <taxon>Ascomycota</taxon>
        <taxon>Pezizomycotina</taxon>
        <taxon>Sordariomycetes</taxon>
        <taxon>Hypocreomycetidae</taxon>
        <taxon>Hypocreales</taxon>
        <taxon>Ophiocordycipitaceae</taxon>
        <taxon>Ophiocordyceps</taxon>
    </lineage>
</organism>
<gene>
    <name evidence="2" type="ORF">OCS_06883</name>
</gene>
<dbReference type="eggNOG" id="ENOG502S952">
    <property type="taxonomic scope" value="Eukaryota"/>
</dbReference>
<evidence type="ECO:0000256" key="1">
    <source>
        <dbReference type="SAM" id="MobiDB-lite"/>
    </source>
</evidence>
<dbReference type="OrthoDB" id="2588098at2759"/>
<evidence type="ECO:0000313" key="3">
    <source>
        <dbReference type="Proteomes" id="UP000019374"/>
    </source>
</evidence>
<name>T4ZWC9_OPHSC</name>
<feature type="compositionally biased region" description="Polar residues" evidence="1">
    <location>
        <begin position="72"/>
        <end position="86"/>
    </location>
</feature>
<accession>T4ZWC9</accession>
<evidence type="ECO:0000313" key="2">
    <source>
        <dbReference type="EMBL" id="EQK97404.1"/>
    </source>
</evidence>
<dbReference type="EMBL" id="KE660231">
    <property type="protein sequence ID" value="EQK97404.1"/>
    <property type="molecule type" value="Genomic_DNA"/>
</dbReference>
<dbReference type="HOGENOM" id="CLU_044126_0_0_1"/>
<dbReference type="AlphaFoldDB" id="T4ZWC9"/>
<sequence>MDDQPFQLVAPHARLIYAYEGEIGEALFGGFAKTLVRLLAVPVRPSHTIDPKQAPVKRRHRVSAVKCKAGAETSQSPPRLRNKTNYGNSQPATLFSLPTELHLLIFFHLKYIEDVISLGFAYERLYDIAREELRIYFCRHLGPWAGQKIAFVGEDANDFPPGLFSDAELKALTIKVYNEETCQNDIETPSDLYDFTTPGVSRIYDRSDMFYDLVHLLFYFHNLDRSFKLALLHSMCPDCVPKQQHFPMEYFPIDQPWILRNLTTKQFIRADAIALKPEFIQGPNIKVLGFGEVVLSRICWSSVAAEDLPNIHRGIWAGHCFDIIPLAQHQDETSNGRGWTDASDEVAKEIAVLWEGRYGTNWREILCQGP</sequence>
<proteinExistence type="predicted"/>